<comment type="caution">
    <text evidence="1">The sequence shown here is derived from an EMBL/GenBank/DDBJ whole genome shotgun (WGS) entry which is preliminary data.</text>
</comment>
<sequence>MPRSAPSRSQRSQNAPQASQSQSQRPARGGRNRVEEEEDDEPRDDDEDEMDIDGSQAKRADGEAELDRKAGDLVRLALFTEHKRTALKREDITKKVLGTSSRSFANVFARAQNILNKTFGMELVELQSRNYREQDNAAGDDLQEARNATGVKKKAAIVGSKTYILRSTLDPAIIEFASIPDRHLLDEQAKDDPQGDDDDIPRSYGTIISWSSSDQLGALGVLHVILALILVNGRTITDLDLRANLKRLGLPASGSVTMTSHSTHKSLPIDTYLVQLIRQGYIDRQQLGGNKAGGAKRGRAPAATQANADDNQAWEWRWGNRAYSEIGEKAIGEFIAEFMVERARHHEADDDDDDDEENPAPARGRGRRKNKDDDAEKKLETMLKGIERAAGGALTDIK</sequence>
<dbReference type="Proteomes" id="UP000790377">
    <property type="component" value="Unassembled WGS sequence"/>
</dbReference>
<proteinExistence type="predicted"/>
<gene>
    <name evidence="1" type="ORF">BJ138DRAFT_836839</name>
</gene>
<organism evidence="1 2">
    <name type="scientific">Hygrophoropsis aurantiaca</name>
    <dbReference type="NCBI Taxonomy" id="72124"/>
    <lineage>
        <taxon>Eukaryota</taxon>
        <taxon>Fungi</taxon>
        <taxon>Dikarya</taxon>
        <taxon>Basidiomycota</taxon>
        <taxon>Agaricomycotina</taxon>
        <taxon>Agaricomycetes</taxon>
        <taxon>Agaricomycetidae</taxon>
        <taxon>Boletales</taxon>
        <taxon>Coniophorineae</taxon>
        <taxon>Hygrophoropsidaceae</taxon>
        <taxon>Hygrophoropsis</taxon>
    </lineage>
</organism>
<reference evidence="1" key="1">
    <citation type="journal article" date="2021" name="New Phytol.">
        <title>Evolutionary innovations through gain and loss of genes in the ectomycorrhizal Boletales.</title>
        <authorList>
            <person name="Wu G."/>
            <person name="Miyauchi S."/>
            <person name="Morin E."/>
            <person name="Kuo A."/>
            <person name="Drula E."/>
            <person name="Varga T."/>
            <person name="Kohler A."/>
            <person name="Feng B."/>
            <person name="Cao Y."/>
            <person name="Lipzen A."/>
            <person name="Daum C."/>
            <person name="Hundley H."/>
            <person name="Pangilinan J."/>
            <person name="Johnson J."/>
            <person name="Barry K."/>
            <person name="LaButti K."/>
            <person name="Ng V."/>
            <person name="Ahrendt S."/>
            <person name="Min B."/>
            <person name="Choi I.G."/>
            <person name="Park H."/>
            <person name="Plett J.M."/>
            <person name="Magnuson J."/>
            <person name="Spatafora J.W."/>
            <person name="Nagy L.G."/>
            <person name="Henrissat B."/>
            <person name="Grigoriev I.V."/>
            <person name="Yang Z.L."/>
            <person name="Xu J."/>
            <person name="Martin F.M."/>
        </authorList>
    </citation>
    <scope>NUCLEOTIDE SEQUENCE</scope>
    <source>
        <strain evidence="1">ATCC 28755</strain>
    </source>
</reference>
<protein>
    <submittedName>
        <fullName evidence="1">MAGE-domain-containing protein</fullName>
    </submittedName>
</protein>
<dbReference type="EMBL" id="MU267659">
    <property type="protein sequence ID" value="KAH7912111.1"/>
    <property type="molecule type" value="Genomic_DNA"/>
</dbReference>
<keyword evidence="2" id="KW-1185">Reference proteome</keyword>
<evidence type="ECO:0000313" key="1">
    <source>
        <dbReference type="EMBL" id="KAH7912111.1"/>
    </source>
</evidence>
<accession>A0ACB8AEZ7</accession>
<evidence type="ECO:0000313" key="2">
    <source>
        <dbReference type="Proteomes" id="UP000790377"/>
    </source>
</evidence>
<name>A0ACB8AEZ7_9AGAM</name>